<comment type="caution">
    <text evidence="10">The sequence shown here is derived from an EMBL/GenBank/DDBJ whole genome shotgun (WGS) entry which is preliminary data.</text>
</comment>
<dbReference type="Proteomes" id="UP000823388">
    <property type="component" value="Chromosome 3K"/>
</dbReference>
<evidence type="ECO:0000256" key="7">
    <source>
        <dbReference type="SAM" id="MobiDB-lite"/>
    </source>
</evidence>
<feature type="domain" description="Disease resistance N-terminal" evidence="8">
    <location>
        <begin position="8"/>
        <end position="85"/>
    </location>
</feature>
<keyword evidence="6" id="KW-0175">Coiled coil</keyword>
<evidence type="ECO:0000313" key="11">
    <source>
        <dbReference type="Proteomes" id="UP000823388"/>
    </source>
</evidence>
<dbReference type="PANTHER" id="PTHR23155:SF1091">
    <property type="entry name" value="EXPRESSED PROTEIN"/>
    <property type="match status" value="1"/>
</dbReference>
<feature type="domain" description="Disease resistance R13L4/SHOC-2-like LRR" evidence="9">
    <location>
        <begin position="444"/>
        <end position="794"/>
    </location>
</feature>
<protein>
    <recommendedName>
        <fullName evidence="12">Rx N-terminal domain-containing protein</fullName>
    </recommendedName>
</protein>
<organism evidence="10 11">
    <name type="scientific">Panicum virgatum</name>
    <name type="common">Blackwell switchgrass</name>
    <dbReference type="NCBI Taxonomy" id="38727"/>
    <lineage>
        <taxon>Eukaryota</taxon>
        <taxon>Viridiplantae</taxon>
        <taxon>Streptophyta</taxon>
        <taxon>Embryophyta</taxon>
        <taxon>Tracheophyta</taxon>
        <taxon>Spermatophyta</taxon>
        <taxon>Magnoliopsida</taxon>
        <taxon>Liliopsida</taxon>
        <taxon>Poales</taxon>
        <taxon>Poaceae</taxon>
        <taxon>PACMAD clade</taxon>
        <taxon>Panicoideae</taxon>
        <taxon>Panicodae</taxon>
        <taxon>Paniceae</taxon>
        <taxon>Panicinae</taxon>
        <taxon>Panicum</taxon>
        <taxon>Panicum sect. Hiantes</taxon>
    </lineage>
</organism>
<evidence type="ECO:0000256" key="1">
    <source>
        <dbReference type="ARBA" id="ARBA00008894"/>
    </source>
</evidence>
<evidence type="ECO:0000256" key="5">
    <source>
        <dbReference type="ARBA" id="ARBA00022821"/>
    </source>
</evidence>
<proteinExistence type="inferred from homology"/>
<dbReference type="EMBL" id="CM029041">
    <property type="protein sequence ID" value="KAG2623667.1"/>
    <property type="molecule type" value="Genomic_DNA"/>
</dbReference>
<dbReference type="InterPro" id="IPR044974">
    <property type="entry name" value="Disease_R_plants"/>
</dbReference>
<keyword evidence="2" id="KW-0433">Leucine-rich repeat</keyword>
<evidence type="ECO:0000259" key="8">
    <source>
        <dbReference type="Pfam" id="PF18052"/>
    </source>
</evidence>
<dbReference type="Gene3D" id="3.80.10.10">
    <property type="entry name" value="Ribonuclease Inhibitor"/>
    <property type="match status" value="1"/>
</dbReference>
<evidence type="ECO:0008006" key="12">
    <source>
        <dbReference type="Google" id="ProtNLM"/>
    </source>
</evidence>
<dbReference type="GO" id="GO:0098542">
    <property type="term" value="P:defense response to other organism"/>
    <property type="evidence" value="ECO:0007669"/>
    <property type="project" value="TreeGrafter"/>
</dbReference>
<evidence type="ECO:0000256" key="2">
    <source>
        <dbReference type="ARBA" id="ARBA00022614"/>
    </source>
</evidence>
<evidence type="ECO:0000256" key="4">
    <source>
        <dbReference type="ARBA" id="ARBA00022741"/>
    </source>
</evidence>
<dbReference type="SUPFAM" id="SSF52058">
    <property type="entry name" value="L domain-like"/>
    <property type="match status" value="1"/>
</dbReference>
<dbReference type="InterPro" id="IPR032675">
    <property type="entry name" value="LRR_dom_sf"/>
</dbReference>
<keyword evidence="5" id="KW-0611">Plant defense</keyword>
<evidence type="ECO:0000256" key="3">
    <source>
        <dbReference type="ARBA" id="ARBA00022737"/>
    </source>
</evidence>
<comment type="similarity">
    <text evidence="1">Belongs to the disease resistance NB-LRR family.</text>
</comment>
<feature type="region of interest" description="Disordered" evidence="7">
    <location>
        <begin position="780"/>
        <end position="801"/>
    </location>
</feature>
<dbReference type="Pfam" id="PF23598">
    <property type="entry name" value="LRR_14"/>
    <property type="match status" value="1"/>
</dbReference>
<gene>
    <name evidence="10" type="ORF">PVAP13_3KG073400</name>
</gene>
<dbReference type="AlphaFoldDB" id="A0A8T0UMX8"/>
<dbReference type="PANTHER" id="PTHR23155">
    <property type="entry name" value="DISEASE RESISTANCE PROTEIN RP"/>
    <property type="match status" value="1"/>
</dbReference>
<dbReference type="InterPro" id="IPR055414">
    <property type="entry name" value="LRR_R13L4/SHOC2-like"/>
</dbReference>
<evidence type="ECO:0000259" key="9">
    <source>
        <dbReference type="Pfam" id="PF23598"/>
    </source>
</evidence>
<feature type="compositionally biased region" description="Basic residues" evidence="7">
    <location>
        <begin position="790"/>
        <end position="801"/>
    </location>
</feature>
<keyword evidence="11" id="KW-1185">Reference proteome</keyword>
<keyword evidence="3" id="KW-0677">Repeat</keyword>
<dbReference type="Pfam" id="PF18052">
    <property type="entry name" value="Rx_N"/>
    <property type="match status" value="1"/>
</dbReference>
<evidence type="ECO:0000313" key="10">
    <source>
        <dbReference type="EMBL" id="KAG2623667.1"/>
    </source>
</evidence>
<dbReference type="InterPro" id="IPR041118">
    <property type="entry name" value="Rx_N"/>
</dbReference>
<dbReference type="GO" id="GO:0000166">
    <property type="term" value="F:nucleotide binding"/>
    <property type="evidence" value="ECO:0007669"/>
    <property type="project" value="UniProtKB-KW"/>
</dbReference>
<dbReference type="InterPro" id="IPR038005">
    <property type="entry name" value="RX-like_CC"/>
</dbReference>
<dbReference type="Gene3D" id="1.20.5.4130">
    <property type="match status" value="1"/>
</dbReference>
<evidence type="ECO:0000256" key="6">
    <source>
        <dbReference type="ARBA" id="ARBA00023054"/>
    </source>
</evidence>
<dbReference type="OrthoDB" id="696255at2759"/>
<reference evidence="10" key="1">
    <citation type="submission" date="2020-05" db="EMBL/GenBank/DDBJ databases">
        <title>WGS assembly of Panicum virgatum.</title>
        <authorList>
            <person name="Lovell J.T."/>
            <person name="Jenkins J."/>
            <person name="Shu S."/>
            <person name="Juenger T.E."/>
            <person name="Schmutz J."/>
        </authorList>
    </citation>
    <scope>NUCLEOTIDE SEQUENCE</scope>
    <source>
        <strain evidence="10">AP13</strain>
    </source>
</reference>
<sequence length="801" mass="88655">MADLTQGAVESLLSVLGKAIESETRLQKGVKGNIQFIKDEMDSMNGFLLHLNKSGNEHDDQQRAWMKQVREIAYVAQDCIELYNMYCTTPPRDGFWALANFARNYVHAYLQRRRFSTKIQELRDRVKDVGERRERYGVTVPAAGADGKGRRGGGGDDGEREKFLAALLAAGPSSSSLPLVSTLRRWVSPPDAPFDKAISLLPIALAADARRIRRGLLKHKAAAAAGADDTADVCMGMVLRALYAFRQGPAGDTRELRKLTAAADAADADLPKRALTFCYSELSTEEKGCLQYLAAFNREKSISRTSLVRRCAAERLVSDDKEKEQTVEQRAERCFEELLFRGFVSSGAAVGAAGKVKSCCISNGLVKEFIEDMCKQENFQGHGLPTHLQIQIKIRDAALPAHCGADDYYRQPQAPSSIMPAALAVAAGRHRDDAIDKMLRELRQLPNTYRLNVIDLGGCVGILNRSHLRRICKQAPTIKYLSLRNTDVDHLPHQLQGLRLLETLDIRQTNIHGSHTRNVFPSSLKHLLAGNIDSDVTVMMPANAREMANLEILSQVRVCWRRELRKIEYLPKLRKLGVVLVPGDEPAVKDLLRVICRLSGSLHSLSVRVSTPPINGRPTLEAPDSTLYPLPSNLVSLRIDGMRSSGMPSWVERLKKLSKITLCNTLLTDEKLDALAGLPALVCLRLRHRAYSGGELAFRKRPGGFPSLRFLRIEGVTVITELSFEENSAPALETIAWSSADPASTYDAVVAVPVTLTGVENLPKLKVVELTGLREQHPSALKQAMDKHPNHPHLHHPRYAS</sequence>
<accession>A0A8T0UMX8</accession>
<keyword evidence="4" id="KW-0547">Nucleotide-binding</keyword>
<dbReference type="CDD" id="cd14798">
    <property type="entry name" value="RX-CC_like"/>
    <property type="match status" value="1"/>
</dbReference>
<name>A0A8T0UMX8_PANVG</name>